<evidence type="ECO:0000259" key="2">
    <source>
        <dbReference type="PROSITE" id="PS50097"/>
    </source>
</evidence>
<reference evidence="3 4" key="1">
    <citation type="journal article" date="2012" name="PLoS Pathog.">
        <title>Diverse lifestyles and strategies of plant pathogenesis encoded in the genomes of eighteen Dothideomycetes fungi.</title>
        <authorList>
            <person name="Ohm R.A."/>
            <person name="Feau N."/>
            <person name="Henrissat B."/>
            <person name="Schoch C.L."/>
            <person name="Horwitz B.A."/>
            <person name="Barry K.W."/>
            <person name="Condon B.J."/>
            <person name="Copeland A.C."/>
            <person name="Dhillon B."/>
            <person name="Glaser F."/>
            <person name="Hesse C.N."/>
            <person name="Kosti I."/>
            <person name="LaButti K."/>
            <person name="Lindquist E.A."/>
            <person name="Lucas S."/>
            <person name="Salamov A.A."/>
            <person name="Bradshaw R.E."/>
            <person name="Ciuffetti L."/>
            <person name="Hamelin R.C."/>
            <person name="Kema G.H.J."/>
            <person name="Lawrence C."/>
            <person name="Scott J.A."/>
            <person name="Spatafora J.W."/>
            <person name="Turgeon B.G."/>
            <person name="de Wit P.J.G.M."/>
            <person name="Zhong S."/>
            <person name="Goodwin S.B."/>
            <person name="Grigoriev I.V."/>
        </authorList>
    </citation>
    <scope>NUCLEOTIDE SEQUENCE [LARGE SCALE GENOMIC DNA]</scope>
    <source>
        <strain evidence="4">28A</strain>
    </source>
</reference>
<dbReference type="Proteomes" id="UP000016935">
    <property type="component" value="Unassembled WGS sequence"/>
</dbReference>
<dbReference type="Gene3D" id="3.30.710.10">
    <property type="entry name" value="Potassium Channel Kv1.1, Chain A"/>
    <property type="match status" value="1"/>
</dbReference>
<dbReference type="PROSITE" id="PS50097">
    <property type="entry name" value="BTB"/>
    <property type="match status" value="1"/>
</dbReference>
<dbReference type="PANTHER" id="PTHR47843">
    <property type="entry name" value="BTB DOMAIN-CONTAINING PROTEIN-RELATED"/>
    <property type="match status" value="1"/>
</dbReference>
<feature type="domain" description="BTB" evidence="2">
    <location>
        <begin position="50"/>
        <end position="117"/>
    </location>
</feature>
<accession>R0IHY6</accession>
<feature type="region of interest" description="Disordered" evidence="1">
    <location>
        <begin position="1"/>
        <end position="39"/>
    </location>
</feature>
<gene>
    <name evidence="3" type="ORF">SETTUDRAFT_171688</name>
</gene>
<dbReference type="GeneID" id="19401120"/>
<sequence>MQSATEKSLAEPTTPHCRASPARPATSIPPPTPSKPKTRETRLVLGDETADFAIVCGGTRFMAHKAVLSASSPYFERMFRFSGSEATNRQVDVADVDALSMRHILEYMYTGAYALPGGIAIPKGEWYFCSHGSLALCSRGSSVRGSRIFKRACPCAGKVLAPGHLLLHVRIYTVADYFDMFGLKEYARQGVLDVLHVYWQDQRLRLADVLDETFTATPDGDVGVRDVLIEVLKEHPGLVVDGGEVRRWLDENPTVNGRVHWD</sequence>
<dbReference type="SMART" id="SM00225">
    <property type="entry name" value="BTB"/>
    <property type="match status" value="1"/>
</dbReference>
<reference evidence="3 4" key="2">
    <citation type="journal article" date="2013" name="PLoS Genet.">
        <title>Comparative genome structure, secondary metabolite, and effector coding capacity across Cochliobolus pathogens.</title>
        <authorList>
            <person name="Condon B.J."/>
            <person name="Leng Y."/>
            <person name="Wu D."/>
            <person name="Bushley K.E."/>
            <person name="Ohm R.A."/>
            <person name="Otillar R."/>
            <person name="Martin J."/>
            <person name="Schackwitz W."/>
            <person name="Grimwood J."/>
            <person name="MohdZainudin N."/>
            <person name="Xue C."/>
            <person name="Wang R."/>
            <person name="Manning V.A."/>
            <person name="Dhillon B."/>
            <person name="Tu Z.J."/>
            <person name="Steffenson B.J."/>
            <person name="Salamov A."/>
            <person name="Sun H."/>
            <person name="Lowry S."/>
            <person name="LaButti K."/>
            <person name="Han J."/>
            <person name="Copeland A."/>
            <person name="Lindquist E."/>
            <person name="Barry K."/>
            <person name="Schmutz J."/>
            <person name="Baker S.E."/>
            <person name="Ciuffetti L.M."/>
            <person name="Grigoriev I.V."/>
            <person name="Zhong S."/>
            <person name="Turgeon B.G."/>
        </authorList>
    </citation>
    <scope>NUCLEOTIDE SEQUENCE [LARGE SCALE GENOMIC DNA]</scope>
    <source>
        <strain evidence="4">28A</strain>
    </source>
</reference>
<dbReference type="Pfam" id="PF00651">
    <property type="entry name" value="BTB"/>
    <property type="match status" value="1"/>
</dbReference>
<organism evidence="3 4">
    <name type="scientific">Exserohilum turcicum (strain 28A)</name>
    <name type="common">Northern leaf blight fungus</name>
    <name type="synonym">Setosphaeria turcica</name>
    <dbReference type="NCBI Taxonomy" id="671987"/>
    <lineage>
        <taxon>Eukaryota</taxon>
        <taxon>Fungi</taxon>
        <taxon>Dikarya</taxon>
        <taxon>Ascomycota</taxon>
        <taxon>Pezizomycotina</taxon>
        <taxon>Dothideomycetes</taxon>
        <taxon>Pleosporomycetidae</taxon>
        <taxon>Pleosporales</taxon>
        <taxon>Pleosporineae</taxon>
        <taxon>Pleosporaceae</taxon>
        <taxon>Exserohilum</taxon>
    </lineage>
</organism>
<name>R0IHY6_EXST2</name>
<proteinExistence type="predicted"/>
<dbReference type="STRING" id="671987.R0IHY6"/>
<dbReference type="AlphaFoldDB" id="R0IHY6"/>
<dbReference type="InterPro" id="IPR000210">
    <property type="entry name" value="BTB/POZ_dom"/>
</dbReference>
<keyword evidence="4" id="KW-1185">Reference proteome</keyword>
<dbReference type="SUPFAM" id="SSF54695">
    <property type="entry name" value="POZ domain"/>
    <property type="match status" value="1"/>
</dbReference>
<protein>
    <recommendedName>
        <fullName evidence="2">BTB domain-containing protein</fullName>
    </recommendedName>
</protein>
<dbReference type="InterPro" id="IPR011333">
    <property type="entry name" value="SKP1/BTB/POZ_sf"/>
</dbReference>
<dbReference type="RefSeq" id="XP_008027184.1">
    <property type="nucleotide sequence ID" value="XM_008028993.1"/>
</dbReference>
<evidence type="ECO:0000256" key="1">
    <source>
        <dbReference type="SAM" id="MobiDB-lite"/>
    </source>
</evidence>
<dbReference type="HOGENOM" id="CLU_1066144_0_0_1"/>
<dbReference type="PANTHER" id="PTHR47843:SF5">
    <property type="entry name" value="BTB_POZ DOMAIN PROTEIN"/>
    <property type="match status" value="1"/>
</dbReference>
<dbReference type="EMBL" id="KB908703">
    <property type="protein sequence ID" value="EOA84576.1"/>
    <property type="molecule type" value="Genomic_DNA"/>
</dbReference>
<evidence type="ECO:0000313" key="3">
    <source>
        <dbReference type="EMBL" id="EOA84576.1"/>
    </source>
</evidence>
<dbReference type="CDD" id="cd18186">
    <property type="entry name" value="BTB_POZ_ZBTB_KLHL-like"/>
    <property type="match status" value="1"/>
</dbReference>
<dbReference type="OrthoDB" id="6359816at2759"/>
<evidence type="ECO:0000313" key="4">
    <source>
        <dbReference type="Proteomes" id="UP000016935"/>
    </source>
</evidence>